<name>A0A183Q506_9TREM</name>
<keyword evidence="5" id="KW-1185">Reference proteome</keyword>
<sequence length="112" mass="12585">APWELDCSYLPSNWPEGIIEFINYGTKYRSELNLALKSINFKVDKGEKLGIVGRTGSGKSSLVLGLFRMLEAAEGKILIDGYDISKIGLHDLRNRLTLIPQVSIVYHYLSVR</sequence>
<accession>A0A183Q506</accession>
<dbReference type="Gene3D" id="3.40.50.300">
    <property type="entry name" value="P-loop containing nucleotide triphosphate hydrolases"/>
    <property type="match status" value="1"/>
</dbReference>
<dbReference type="GO" id="GO:0016020">
    <property type="term" value="C:membrane"/>
    <property type="evidence" value="ECO:0007669"/>
    <property type="project" value="TreeGrafter"/>
</dbReference>
<evidence type="ECO:0000256" key="2">
    <source>
        <dbReference type="ARBA" id="ARBA00022840"/>
    </source>
</evidence>
<dbReference type="GO" id="GO:0016887">
    <property type="term" value="F:ATP hydrolysis activity"/>
    <property type="evidence" value="ECO:0007669"/>
    <property type="project" value="InterPro"/>
</dbReference>
<evidence type="ECO:0000256" key="1">
    <source>
        <dbReference type="ARBA" id="ARBA00022741"/>
    </source>
</evidence>
<dbReference type="EMBL" id="UZAL01048151">
    <property type="protein sequence ID" value="VDP85446.1"/>
    <property type="molecule type" value="Genomic_DNA"/>
</dbReference>
<gene>
    <name evidence="4" type="ORF">SMTD_LOCUS21693</name>
</gene>
<dbReference type="InterPro" id="IPR050173">
    <property type="entry name" value="ABC_transporter_C-like"/>
</dbReference>
<dbReference type="GO" id="GO:0005524">
    <property type="term" value="F:ATP binding"/>
    <property type="evidence" value="ECO:0007669"/>
    <property type="project" value="UniProtKB-KW"/>
</dbReference>
<dbReference type="Pfam" id="PF00005">
    <property type="entry name" value="ABC_tran"/>
    <property type="match status" value="1"/>
</dbReference>
<dbReference type="GO" id="GO:0042626">
    <property type="term" value="F:ATPase-coupled transmembrane transporter activity"/>
    <property type="evidence" value="ECO:0007669"/>
    <property type="project" value="TreeGrafter"/>
</dbReference>
<dbReference type="SUPFAM" id="SSF52540">
    <property type="entry name" value="P-loop containing nucleoside triphosphate hydrolases"/>
    <property type="match status" value="1"/>
</dbReference>
<proteinExistence type="predicted"/>
<dbReference type="PANTHER" id="PTHR24223">
    <property type="entry name" value="ATP-BINDING CASSETTE SUB-FAMILY C"/>
    <property type="match status" value="1"/>
</dbReference>
<protein>
    <recommendedName>
        <fullName evidence="3">ABC transporter domain-containing protein</fullName>
    </recommendedName>
</protein>
<feature type="domain" description="ABC transporter" evidence="3">
    <location>
        <begin position="36"/>
        <end position="104"/>
    </location>
</feature>
<dbReference type="InterPro" id="IPR003439">
    <property type="entry name" value="ABC_transporter-like_ATP-bd"/>
</dbReference>
<evidence type="ECO:0000259" key="3">
    <source>
        <dbReference type="Pfam" id="PF00005"/>
    </source>
</evidence>
<evidence type="ECO:0000313" key="4">
    <source>
        <dbReference type="EMBL" id="VDP85446.1"/>
    </source>
</evidence>
<feature type="non-terminal residue" evidence="4">
    <location>
        <position position="1"/>
    </location>
</feature>
<dbReference type="Proteomes" id="UP000269396">
    <property type="component" value="Unassembled WGS sequence"/>
</dbReference>
<keyword evidence="1" id="KW-0547">Nucleotide-binding</keyword>
<dbReference type="InterPro" id="IPR027417">
    <property type="entry name" value="P-loop_NTPase"/>
</dbReference>
<reference evidence="4 5" key="1">
    <citation type="submission" date="2018-11" db="EMBL/GenBank/DDBJ databases">
        <authorList>
            <consortium name="Pathogen Informatics"/>
        </authorList>
    </citation>
    <scope>NUCLEOTIDE SEQUENCE [LARGE SCALE GENOMIC DNA]</scope>
    <source>
        <strain>Denwood</strain>
        <strain evidence="5">Zambia</strain>
    </source>
</reference>
<keyword evidence="2" id="KW-0067">ATP-binding</keyword>
<organism evidence="4 5">
    <name type="scientific">Schistosoma mattheei</name>
    <dbReference type="NCBI Taxonomy" id="31246"/>
    <lineage>
        <taxon>Eukaryota</taxon>
        <taxon>Metazoa</taxon>
        <taxon>Spiralia</taxon>
        <taxon>Lophotrochozoa</taxon>
        <taxon>Platyhelminthes</taxon>
        <taxon>Trematoda</taxon>
        <taxon>Digenea</taxon>
        <taxon>Strigeidida</taxon>
        <taxon>Schistosomatoidea</taxon>
        <taxon>Schistosomatidae</taxon>
        <taxon>Schistosoma</taxon>
    </lineage>
</organism>
<evidence type="ECO:0000313" key="5">
    <source>
        <dbReference type="Proteomes" id="UP000269396"/>
    </source>
</evidence>
<dbReference type="STRING" id="31246.A0A183Q506"/>
<dbReference type="AlphaFoldDB" id="A0A183Q506"/>